<feature type="transmembrane region" description="Helical" evidence="1">
    <location>
        <begin position="43"/>
        <end position="63"/>
    </location>
</feature>
<dbReference type="KEGG" id="luo:HHL09_13720"/>
<evidence type="ECO:0000256" key="1">
    <source>
        <dbReference type="SAM" id="Phobius"/>
    </source>
</evidence>
<dbReference type="AlphaFoldDB" id="A0A858RJ96"/>
<dbReference type="Proteomes" id="UP000501812">
    <property type="component" value="Chromosome"/>
</dbReference>
<name>A0A858RJ96_9BACT</name>
<proteinExistence type="predicted"/>
<keyword evidence="1" id="KW-0472">Membrane</keyword>
<organism evidence="2 3">
    <name type="scientific">Luteolibacter luteus</name>
    <dbReference type="NCBI Taxonomy" id="2728835"/>
    <lineage>
        <taxon>Bacteria</taxon>
        <taxon>Pseudomonadati</taxon>
        <taxon>Verrucomicrobiota</taxon>
        <taxon>Verrucomicrobiia</taxon>
        <taxon>Verrucomicrobiales</taxon>
        <taxon>Verrucomicrobiaceae</taxon>
        <taxon>Luteolibacter</taxon>
    </lineage>
</organism>
<reference evidence="2 3" key="1">
    <citation type="submission" date="2020-04" db="EMBL/GenBank/DDBJ databases">
        <title>Luteolibacter sp. G-1-1-1 isolated from soil.</title>
        <authorList>
            <person name="Dahal R.H."/>
        </authorList>
    </citation>
    <scope>NUCLEOTIDE SEQUENCE [LARGE SCALE GENOMIC DNA]</scope>
    <source>
        <strain evidence="2 3">G-1-1-1</strain>
    </source>
</reference>
<dbReference type="RefSeq" id="WP_169455195.1">
    <property type="nucleotide sequence ID" value="NZ_CP051774.1"/>
</dbReference>
<keyword evidence="3" id="KW-1185">Reference proteome</keyword>
<evidence type="ECO:0000313" key="2">
    <source>
        <dbReference type="EMBL" id="QJE96795.1"/>
    </source>
</evidence>
<keyword evidence="1" id="KW-1133">Transmembrane helix</keyword>
<sequence length="224" mass="23965">MKSSPNSSGIKSAIVRWIVLGGGLCLYVAALLLAGKALRESRVIFLVVPLLAILLPLPLLAVLSRIYNVVMGVTLDEPVGPATSREIGGSPALAGYLSDLIAESPGSDGYLCSIELFFDGNEEIGSIAANLTDHPGLVAFRECLMEIRKRAEVEAVLLGVVDFPPGEWPYVETILVFTSAAPEEVSAWAEIMAPDEVGAGLRHKTFAGMPACRPDIQPVHLWWD</sequence>
<dbReference type="EMBL" id="CP051774">
    <property type="protein sequence ID" value="QJE96795.1"/>
    <property type="molecule type" value="Genomic_DNA"/>
</dbReference>
<evidence type="ECO:0000313" key="3">
    <source>
        <dbReference type="Proteomes" id="UP000501812"/>
    </source>
</evidence>
<feature type="transmembrane region" description="Helical" evidence="1">
    <location>
        <begin position="14"/>
        <end position="34"/>
    </location>
</feature>
<protein>
    <submittedName>
        <fullName evidence="2">Uncharacterized protein</fullName>
    </submittedName>
</protein>
<keyword evidence="1" id="KW-0812">Transmembrane</keyword>
<gene>
    <name evidence="2" type="ORF">HHL09_13720</name>
</gene>
<accession>A0A858RJ96</accession>